<evidence type="ECO:0000256" key="1">
    <source>
        <dbReference type="SAM" id="Phobius"/>
    </source>
</evidence>
<accession>A0AAW1TYL0</accession>
<proteinExistence type="predicted"/>
<dbReference type="AlphaFoldDB" id="A0AAW1TYL0"/>
<protein>
    <submittedName>
        <fullName evidence="2">Uncharacterized protein</fullName>
    </submittedName>
</protein>
<dbReference type="Proteomes" id="UP001431783">
    <property type="component" value="Unassembled WGS sequence"/>
</dbReference>
<comment type="caution">
    <text evidence="2">The sequence shown here is derived from an EMBL/GenBank/DDBJ whole genome shotgun (WGS) entry which is preliminary data.</text>
</comment>
<keyword evidence="4" id="KW-1185">Reference proteome</keyword>
<evidence type="ECO:0000313" key="4">
    <source>
        <dbReference type="Proteomes" id="UP001431783"/>
    </source>
</evidence>
<sequence length="108" mass="12847">MSIRKILCQDMGAFMKTCCYILRAVLLVFFYVENKAHAMVKNDNCEPFERLGTFLQDNEKNISDFIELKTQMRQHLNTLKIRMRKYFSPLEKQSGYVTALILMLWRLT</sequence>
<evidence type="ECO:0000313" key="2">
    <source>
        <dbReference type="EMBL" id="KAK9872204.1"/>
    </source>
</evidence>
<feature type="transmembrane region" description="Helical" evidence="1">
    <location>
        <begin position="12"/>
        <end position="32"/>
    </location>
</feature>
<reference evidence="2 4" key="1">
    <citation type="submission" date="2023-03" db="EMBL/GenBank/DDBJ databases">
        <title>Genome insight into feeding habits of ladybird beetles.</title>
        <authorList>
            <person name="Li H.-S."/>
            <person name="Huang Y.-H."/>
            <person name="Pang H."/>
        </authorList>
    </citation>
    <scope>NUCLEOTIDE SEQUENCE [LARGE SCALE GENOMIC DNA]</scope>
    <source>
        <strain evidence="2">SYSU_2023b</strain>
        <tissue evidence="2">Whole body</tissue>
    </source>
</reference>
<gene>
    <name evidence="2" type="ORF">WA026_016260</name>
    <name evidence="3" type="ORF">WA026_022890</name>
</gene>
<keyword evidence="1" id="KW-0472">Membrane</keyword>
<organism evidence="2 4">
    <name type="scientific">Henosepilachna vigintioctopunctata</name>
    <dbReference type="NCBI Taxonomy" id="420089"/>
    <lineage>
        <taxon>Eukaryota</taxon>
        <taxon>Metazoa</taxon>
        <taxon>Ecdysozoa</taxon>
        <taxon>Arthropoda</taxon>
        <taxon>Hexapoda</taxon>
        <taxon>Insecta</taxon>
        <taxon>Pterygota</taxon>
        <taxon>Neoptera</taxon>
        <taxon>Endopterygota</taxon>
        <taxon>Coleoptera</taxon>
        <taxon>Polyphaga</taxon>
        <taxon>Cucujiformia</taxon>
        <taxon>Coccinelloidea</taxon>
        <taxon>Coccinellidae</taxon>
        <taxon>Epilachninae</taxon>
        <taxon>Epilachnini</taxon>
        <taxon>Henosepilachna</taxon>
    </lineage>
</organism>
<evidence type="ECO:0000313" key="3">
    <source>
        <dbReference type="EMBL" id="KAK9873481.1"/>
    </source>
</evidence>
<name>A0AAW1TYL0_9CUCU</name>
<dbReference type="EMBL" id="JARQZJ010000009">
    <property type="protein sequence ID" value="KAK9872204.1"/>
    <property type="molecule type" value="Genomic_DNA"/>
</dbReference>
<dbReference type="EMBL" id="JARQZJ010000021">
    <property type="protein sequence ID" value="KAK9873481.1"/>
    <property type="molecule type" value="Genomic_DNA"/>
</dbReference>
<keyword evidence="1" id="KW-1133">Transmembrane helix</keyword>
<keyword evidence="1" id="KW-0812">Transmembrane</keyword>